<dbReference type="Pfam" id="PF00005">
    <property type="entry name" value="ABC_tran"/>
    <property type="match status" value="1"/>
</dbReference>
<evidence type="ECO:0000256" key="4">
    <source>
        <dbReference type="ARBA" id="ARBA00022967"/>
    </source>
</evidence>
<evidence type="ECO:0000313" key="11">
    <source>
        <dbReference type="Proteomes" id="UP000269301"/>
    </source>
</evidence>
<dbReference type="InterPro" id="IPR017871">
    <property type="entry name" value="ABC_transporter-like_CS"/>
</dbReference>
<evidence type="ECO:0000256" key="8">
    <source>
        <dbReference type="ARBA" id="ARBA00070305"/>
    </source>
</evidence>
<dbReference type="GO" id="GO:0016887">
    <property type="term" value="F:ATP hydrolysis activity"/>
    <property type="evidence" value="ECO:0007669"/>
    <property type="project" value="InterPro"/>
</dbReference>
<protein>
    <recommendedName>
        <fullName evidence="8">Carnitine transport ATP-binding protein OpuCA</fullName>
        <ecNumber evidence="7">7.6.2.9</ecNumber>
    </recommendedName>
</protein>
<dbReference type="FunFam" id="3.40.50.300:FF:000425">
    <property type="entry name" value="Probable ABC transporter, ATP-binding subunit"/>
    <property type="match status" value="1"/>
</dbReference>
<evidence type="ECO:0000313" key="10">
    <source>
        <dbReference type="EMBL" id="RKQ35851.1"/>
    </source>
</evidence>
<dbReference type="RefSeq" id="WP_121203523.1">
    <property type="nucleotide sequence ID" value="NZ_RBZP01000002.1"/>
</dbReference>
<evidence type="ECO:0000256" key="3">
    <source>
        <dbReference type="ARBA" id="ARBA00022840"/>
    </source>
</evidence>
<proteinExistence type="predicted"/>
<keyword evidence="2" id="KW-0547">Nucleotide-binding</keyword>
<evidence type="ECO:0000259" key="9">
    <source>
        <dbReference type="PROSITE" id="PS50893"/>
    </source>
</evidence>
<keyword evidence="4" id="KW-1278">Translocase</keyword>
<comment type="subunit">
    <text evidence="6">The complex is composed of two ATP-binding proteins (OpuCA), two transmembrane proteins (OpuCB and OpuCD) and a solute-binding protein (OpuCC).</text>
</comment>
<dbReference type="Proteomes" id="UP000269301">
    <property type="component" value="Unassembled WGS sequence"/>
</dbReference>
<keyword evidence="1" id="KW-0813">Transport</keyword>
<dbReference type="InterPro" id="IPR003593">
    <property type="entry name" value="AAA+_ATPase"/>
</dbReference>
<dbReference type="PANTHER" id="PTHR42788:SF13">
    <property type="entry name" value="ALIPHATIC SULFONATES IMPORT ATP-BINDING PROTEIN SSUB"/>
    <property type="match status" value="1"/>
</dbReference>
<dbReference type="GO" id="GO:0015418">
    <property type="term" value="F:ABC-type quaternary ammonium compound transporting activity"/>
    <property type="evidence" value="ECO:0007669"/>
    <property type="project" value="UniProtKB-EC"/>
</dbReference>
<name>A0A495A989_9BACI</name>
<dbReference type="OrthoDB" id="9802264at2"/>
<evidence type="ECO:0000256" key="1">
    <source>
        <dbReference type="ARBA" id="ARBA00022448"/>
    </source>
</evidence>
<comment type="caution">
    <text evidence="10">The sequence shown here is derived from an EMBL/GenBank/DDBJ whole genome shotgun (WGS) entry which is preliminary data.</text>
</comment>
<dbReference type="Gene3D" id="3.40.50.300">
    <property type="entry name" value="P-loop containing nucleotide triphosphate hydrolases"/>
    <property type="match status" value="1"/>
</dbReference>
<dbReference type="InterPro" id="IPR050166">
    <property type="entry name" value="ABC_transporter_ATP-bind"/>
</dbReference>
<keyword evidence="11" id="KW-1185">Reference proteome</keyword>
<evidence type="ECO:0000256" key="7">
    <source>
        <dbReference type="ARBA" id="ARBA00066388"/>
    </source>
</evidence>
<dbReference type="PROSITE" id="PS00211">
    <property type="entry name" value="ABC_TRANSPORTER_1"/>
    <property type="match status" value="1"/>
</dbReference>
<dbReference type="PROSITE" id="PS50893">
    <property type="entry name" value="ABC_TRANSPORTER_2"/>
    <property type="match status" value="1"/>
</dbReference>
<sequence length="259" mass="29115">MAAIIEVRNVSKSFETKKGEVKALENINLTVEKGELLCIVGASGSGKTTLFNLIAGFEQPTSGEILLNNEVVTGIHSNATMVFQQYALFPWKTVLENIEFGLKMKKISKKKRREIADEYIKLVSLEGFENSYPKELSGGMKQRVSIARALASDSDILLMDEPFGALDAMTRQIMQEQLVKIHEQSKKTIVFITHSIDEALLLSSRLIIFTSRPGRVKSELINHLPKPRTADVQISKEYLELKSMTWETVQQEVLNQIES</sequence>
<comment type="catalytic activity">
    <reaction evidence="5">
        <text>a quaternary ammonium(out) + ATP + H2O = a quaternary ammonium(in) + ADP + phosphate + H(+)</text>
        <dbReference type="Rhea" id="RHEA:11036"/>
        <dbReference type="ChEBI" id="CHEBI:15377"/>
        <dbReference type="ChEBI" id="CHEBI:15378"/>
        <dbReference type="ChEBI" id="CHEBI:30616"/>
        <dbReference type="ChEBI" id="CHEBI:35267"/>
        <dbReference type="ChEBI" id="CHEBI:43474"/>
        <dbReference type="ChEBI" id="CHEBI:456216"/>
        <dbReference type="EC" id="7.6.2.9"/>
    </reaction>
</comment>
<dbReference type="SUPFAM" id="SSF52540">
    <property type="entry name" value="P-loop containing nucleoside triphosphate hydrolases"/>
    <property type="match status" value="1"/>
</dbReference>
<keyword evidence="3 10" id="KW-0067">ATP-binding</keyword>
<dbReference type="SMART" id="SM00382">
    <property type="entry name" value="AAA"/>
    <property type="match status" value="1"/>
</dbReference>
<evidence type="ECO:0000256" key="5">
    <source>
        <dbReference type="ARBA" id="ARBA00052482"/>
    </source>
</evidence>
<dbReference type="InterPro" id="IPR027417">
    <property type="entry name" value="P-loop_NTPase"/>
</dbReference>
<dbReference type="PANTHER" id="PTHR42788">
    <property type="entry name" value="TAURINE IMPORT ATP-BINDING PROTEIN-RELATED"/>
    <property type="match status" value="1"/>
</dbReference>
<gene>
    <name evidence="10" type="ORF">D8M06_06255</name>
</gene>
<evidence type="ECO:0000256" key="6">
    <source>
        <dbReference type="ARBA" id="ARBA00063934"/>
    </source>
</evidence>
<accession>A0A495A989</accession>
<dbReference type="CDD" id="cd03293">
    <property type="entry name" value="ABC_NrtD_SsuB_transporters"/>
    <property type="match status" value="1"/>
</dbReference>
<dbReference type="AlphaFoldDB" id="A0A495A989"/>
<organism evidence="10 11">
    <name type="scientific">Oceanobacillus halophilus</name>
    <dbReference type="NCBI Taxonomy" id="930130"/>
    <lineage>
        <taxon>Bacteria</taxon>
        <taxon>Bacillati</taxon>
        <taxon>Bacillota</taxon>
        <taxon>Bacilli</taxon>
        <taxon>Bacillales</taxon>
        <taxon>Bacillaceae</taxon>
        <taxon>Oceanobacillus</taxon>
    </lineage>
</organism>
<dbReference type="EC" id="7.6.2.9" evidence="7"/>
<dbReference type="GO" id="GO:0005524">
    <property type="term" value="F:ATP binding"/>
    <property type="evidence" value="ECO:0007669"/>
    <property type="project" value="UniProtKB-KW"/>
</dbReference>
<evidence type="ECO:0000256" key="2">
    <source>
        <dbReference type="ARBA" id="ARBA00022741"/>
    </source>
</evidence>
<dbReference type="EMBL" id="RBZP01000002">
    <property type="protein sequence ID" value="RKQ35851.1"/>
    <property type="molecule type" value="Genomic_DNA"/>
</dbReference>
<dbReference type="InterPro" id="IPR003439">
    <property type="entry name" value="ABC_transporter-like_ATP-bd"/>
</dbReference>
<feature type="domain" description="ABC transporter" evidence="9">
    <location>
        <begin position="5"/>
        <end position="236"/>
    </location>
</feature>
<reference evidence="10 11" key="1">
    <citation type="journal article" date="2016" name="Int. J. Syst. Evol. Microbiol.">
        <title>Oceanobacillus halophilus sp. nov., a novel moderately halophilic bacterium from a hypersaline lake.</title>
        <authorList>
            <person name="Amoozegar M.A."/>
            <person name="Bagheri M."/>
            <person name="Makhdoumi A."/>
            <person name="Nikou M.M."/>
            <person name="Fazeli S.A.S."/>
            <person name="Schumann P."/>
            <person name="Sproer C."/>
            <person name="Sanchez-Porro C."/>
            <person name="Ventosa A."/>
        </authorList>
    </citation>
    <scope>NUCLEOTIDE SEQUENCE [LARGE SCALE GENOMIC DNA]</scope>
    <source>
        <strain evidence="10 11">DSM 23996</strain>
    </source>
</reference>